<reference evidence="1" key="1">
    <citation type="submission" date="2022-08" db="EMBL/GenBank/DDBJ databases">
        <authorList>
            <person name="Deng Y."/>
            <person name="Han X.-F."/>
            <person name="Zhang Y.-Q."/>
        </authorList>
    </citation>
    <scope>NUCLEOTIDE SEQUENCE</scope>
    <source>
        <strain evidence="1">CPCC 203386</strain>
    </source>
</reference>
<dbReference type="Proteomes" id="UP001165586">
    <property type="component" value="Unassembled WGS sequence"/>
</dbReference>
<dbReference type="SUPFAM" id="SSF55729">
    <property type="entry name" value="Acyl-CoA N-acyltransferases (Nat)"/>
    <property type="match status" value="1"/>
</dbReference>
<accession>A0ABT2HAX0</accession>
<sequence>MITVIETHDGSEEAFEWFRDKLYPEWSLEYTVNRLNWYFDLSEARRFQFYHNGEHVGFLACEQGFTLHYPAVVNISTVIHPNAHGNRALLKVMLEQAKQVCREAGIPLLVRSVHLTPSVSRVNTTRVF</sequence>
<name>A0ABT2HAX0_9MICO</name>
<dbReference type="EMBL" id="JANLCJ010000405">
    <property type="protein sequence ID" value="MCS5737091.1"/>
    <property type="molecule type" value="Genomic_DNA"/>
</dbReference>
<proteinExistence type="predicted"/>
<dbReference type="RefSeq" id="WP_259543393.1">
    <property type="nucleotide sequence ID" value="NZ_JANLCJ010000405.1"/>
</dbReference>
<keyword evidence="2" id="KW-1185">Reference proteome</keyword>
<evidence type="ECO:0000313" key="2">
    <source>
        <dbReference type="Proteomes" id="UP001165586"/>
    </source>
</evidence>
<organism evidence="1 2">
    <name type="scientific">Herbiconiux daphne</name>
    <dbReference type="NCBI Taxonomy" id="2970914"/>
    <lineage>
        <taxon>Bacteria</taxon>
        <taxon>Bacillati</taxon>
        <taxon>Actinomycetota</taxon>
        <taxon>Actinomycetes</taxon>
        <taxon>Micrococcales</taxon>
        <taxon>Microbacteriaceae</taxon>
        <taxon>Herbiconiux</taxon>
    </lineage>
</organism>
<protein>
    <submittedName>
        <fullName evidence="1">GNAT family N-acetyltransferase</fullName>
    </submittedName>
</protein>
<comment type="caution">
    <text evidence="1">The sequence shown here is derived from an EMBL/GenBank/DDBJ whole genome shotgun (WGS) entry which is preliminary data.</text>
</comment>
<evidence type="ECO:0000313" key="1">
    <source>
        <dbReference type="EMBL" id="MCS5737091.1"/>
    </source>
</evidence>
<dbReference type="InterPro" id="IPR016181">
    <property type="entry name" value="Acyl_CoA_acyltransferase"/>
</dbReference>
<gene>
    <name evidence="1" type="ORF">N1032_25515</name>
</gene>